<evidence type="ECO:0000259" key="5">
    <source>
        <dbReference type="Pfam" id="PF07819"/>
    </source>
</evidence>
<dbReference type="InterPro" id="IPR029058">
    <property type="entry name" value="AB_hydrolase_fold"/>
</dbReference>
<protein>
    <recommendedName>
        <fullName evidence="9">PGAP1-like protein</fullName>
    </recommendedName>
</protein>
<dbReference type="InterPro" id="IPR012908">
    <property type="entry name" value="PGAP1-ab_dom-like"/>
</dbReference>
<feature type="domain" description="ABC-three component systems C-terminal" evidence="6">
    <location>
        <begin position="271"/>
        <end position="392"/>
    </location>
</feature>
<evidence type="ECO:0000313" key="7">
    <source>
        <dbReference type="EMBL" id="GAA3976453.1"/>
    </source>
</evidence>
<comment type="caution">
    <text evidence="7">The sequence shown here is derived from an EMBL/GenBank/DDBJ whole genome shotgun (WGS) entry which is preliminary data.</text>
</comment>
<dbReference type="Pfam" id="PF07819">
    <property type="entry name" value="PGAP1"/>
    <property type="match status" value="1"/>
</dbReference>
<sequence length="408" mass="45906">MLDFLHKSKASKSLVIFVHGLQGSENTWLNASGKSFPSLLIQDEEIKRNFDFAYFNYYTSLFNIPEIVKKYTGFFKGLLGKPHAKVDKNLHINEVSDLLSTYLGEMTHQYDSLILVCHSLGGLIAKSLIVHHSGDAAVKKIKLIFSLAVPHNGSHLADIGERVLSNVQIKNLMPLNDDVNKINHLWISNKDFNPKIIYFQGKMDDIVVGASSVGFDANKPEIKFCDDDHISIAKPQSASALVCISVANALLGFVKNQAINELSNQEAADLSELEKQDFVLKLIIADVHSNLIANAKQRFYDAERVRRVLIQMDMNKEMDFLYSAIGQIYTDAFSEALAGKIKDGDELLGHVHRRIGEENLNLLKSISEITFLHKIGMVHQLANVNEDIWWAREHSIKTLEEYKAKKSE</sequence>
<keyword evidence="4" id="KW-0472">Membrane</keyword>
<dbReference type="Gene3D" id="3.40.50.1820">
    <property type="entry name" value="alpha/beta hydrolase"/>
    <property type="match status" value="1"/>
</dbReference>
<keyword evidence="8" id="KW-1185">Reference proteome</keyword>
<evidence type="ECO:0000256" key="4">
    <source>
        <dbReference type="ARBA" id="ARBA00023136"/>
    </source>
</evidence>
<dbReference type="PANTHER" id="PTHR48182">
    <property type="entry name" value="PROTEIN SERAC1"/>
    <property type="match status" value="1"/>
</dbReference>
<keyword evidence="3" id="KW-0256">Endoplasmic reticulum</keyword>
<dbReference type="SUPFAM" id="SSF53474">
    <property type="entry name" value="alpha/beta-Hydrolases"/>
    <property type="match status" value="1"/>
</dbReference>
<feature type="domain" description="GPI inositol-deacylase PGAP1-like alpha/beta" evidence="5">
    <location>
        <begin position="13"/>
        <end position="156"/>
    </location>
</feature>
<evidence type="ECO:0008006" key="9">
    <source>
        <dbReference type="Google" id="ProtNLM"/>
    </source>
</evidence>
<dbReference type="InterPro" id="IPR052374">
    <property type="entry name" value="SERAC1"/>
</dbReference>
<evidence type="ECO:0000256" key="3">
    <source>
        <dbReference type="ARBA" id="ARBA00022824"/>
    </source>
</evidence>
<dbReference type="InterPro" id="IPR046912">
    <property type="entry name" value="ABC-3C_CTD8"/>
</dbReference>
<name>A0ABP7Q4L0_9BACT</name>
<accession>A0ABP7Q4L0</accession>
<dbReference type="Pfam" id="PF20284">
    <property type="entry name" value="CTD8"/>
    <property type="match status" value="1"/>
</dbReference>
<evidence type="ECO:0000313" key="8">
    <source>
        <dbReference type="Proteomes" id="UP001501556"/>
    </source>
</evidence>
<gene>
    <name evidence="7" type="ORF">GCM10022407_22310</name>
</gene>
<comment type="subcellular location">
    <subcellularLocation>
        <location evidence="1">Endoplasmic reticulum</location>
    </subcellularLocation>
    <subcellularLocation>
        <location evidence="2">Membrane</location>
    </subcellularLocation>
</comment>
<evidence type="ECO:0000256" key="2">
    <source>
        <dbReference type="ARBA" id="ARBA00004370"/>
    </source>
</evidence>
<dbReference type="PANTHER" id="PTHR48182:SF2">
    <property type="entry name" value="PROTEIN SERAC1"/>
    <property type="match status" value="1"/>
</dbReference>
<reference evidence="8" key="1">
    <citation type="journal article" date="2019" name="Int. J. Syst. Evol. Microbiol.">
        <title>The Global Catalogue of Microorganisms (GCM) 10K type strain sequencing project: providing services to taxonomists for standard genome sequencing and annotation.</title>
        <authorList>
            <consortium name="The Broad Institute Genomics Platform"/>
            <consortium name="The Broad Institute Genome Sequencing Center for Infectious Disease"/>
            <person name="Wu L."/>
            <person name="Ma J."/>
        </authorList>
    </citation>
    <scope>NUCLEOTIDE SEQUENCE [LARGE SCALE GENOMIC DNA]</scope>
    <source>
        <strain evidence="8">JCM 17217</strain>
    </source>
</reference>
<dbReference type="EMBL" id="BAABDI010000014">
    <property type="protein sequence ID" value="GAA3976453.1"/>
    <property type="molecule type" value="Genomic_DNA"/>
</dbReference>
<proteinExistence type="predicted"/>
<evidence type="ECO:0000256" key="1">
    <source>
        <dbReference type="ARBA" id="ARBA00004240"/>
    </source>
</evidence>
<evidence type="ECO:0000259" key="6">
    <source>
        <dbReference type="Pfam" id="PF20284"/>
    </source>
</evidence>
<dbReference type="Proteomes" id="UP001501556">
    <property type="component" value="Unassembled WGS sequence"/>
</dbReference>
<organism evidence="7 8">
    <name type="scientific">Hymenobacter antarcticus</name>
    <dbReference type="NCBI Taxonomy" id="486270"/>
    <lineage>
        <taxon>Bacteria</taxon>
        <taxon>Pseudomonadati</taxon>
        <taxon>Bacteroidota</taxon>
        <taxon>Cytophagia</taxon>
        <taxon>Cytophagales</taxon>
        <taxon>Hymenobacteraceae</taxon>
        <taxon>Hymenobacter</taxon>
    </lineage>
</organism>